<keyword evidence="1" id="KW-0175">Coiled coil</keyword>
<evidence type="ECO:0000256" key="1">
    <source>
        <dbReference type="SAM" id="Coils"/>
    </source>
</evidence>
<gene>
    <name evidence="3" type="ORF">NDES1114_LOCUS12184</name>
</gene>
<feature type="region of interest" description="Disordered" evidence="2">
    <location>
        <begin position="271"/>
        <end position="435"/>
    </location>
</feature>
<proteinExistence type="predicted"/>
<accession>A0A7S1LR91</accession>
<evidence type="ECO:0000313" key="3">
    <source>
        <dbReference type="EMBL" id="CAD9110995.1"/>
    </source>
</evidence>
<name>A0A7S1LR91_NEODS</name>
<feature type="compositionally biased region" description="Low complexity" evidence="2">
    <location>
        <begin position="301"/>
        <end position="316"/>
    </location>
</feature>
<sequence>MQPASHRSPLSPTSAMRQKQARGKAAKAGFVSEQLRATDPDEVAIKQAKKRLEEMQVRRQRIAVDVERRNQAMMDRDEVARRRYAELTKDEISEAEAAEIAQKQLFEEQRTRLEAEEEALRGLLIEEDQLKRKLLSNSDHLTLIGIAVSRLYAESRRRQWEEEARSEAARNQQRMDVRARESFLAAYEEDRRQLVRDEQSRFRAMAAECQQKIADVQKRQAERERLEAAAAARHAQETAAAAERAADDEVAAMEAALEARAAAISGKFTTALAKPPPEAPPAGDAPSPEAVRAMVERLEQEAAAEAAAEIAAEAAAPPLPGDAPTGSAAHRRASLGLETCESRTMPLECSPRPVDVTPRPGSVPARRFPSAGSDRRIGSPALAETDEAHRILSSPLVANTDSSVASRPTTAGVSTAAPTPAMQQQQQRTSEAGGRRRMQLFEDTMTLTPPFGRHAFDEED</sequence>
<dbReference type="EMBL" id="HBGF01018467">
    <property type="protein sequence ID" value="CAD9110995.1"/>
    <property type="molecule type" value="Transcribed_RNA"/>
</dbReference>
<reference evidence="3" key="1">
    <citation type="submission" date="2021-01" db="EMBL/GenBank/DDBJ databases">
        <authorList>
            <person name="Corre E."/>
            <person name="Pelletier E."/>
            <person name="Niang G."/>
            <person name="Scheremetjew M."/>
            <person name="Finn R."/>
            <person name="Kale V."/>
            <person name="Holt S."/>
            <person name="Cochrane G."/>
            <person name="Meng A."/>
            <person name="Brown T."/>
            <person name="Cohen L."/>
        </authorList>
    </citation>
    <scope>NUCLEOTIDE SEQUENCE</scope>
    <source>
        <strain evidence="3">CCAP 1951/1</strain>
    </source>
</reference>
<evidence type="ECO:0000256" key="2">
    <source>
        <dbReference type="SAM" id="MobiDB-lite"/>
    </source>
</evidence>
<feature type="coiled-coil region" evidence="1">
    <location>
        <begin position="98"/>
        <end position="133"/>
    </location>
</feature>
<organism evidence="3">
    <name type="scientific">Neobodo designis</name>
    <name type="common">Flagellated protozoan</name>
    <name type="synonym">Bodo designis</name>
    <dbReference type="NCBI Taxonomy" id="312471"/>
    <lineage>
        <taxon>Eukaryota</taxon>
        <taxon>Discoba</taxon>
        <taxon>Euglenozoa</taxon>
        <taxon>Kinetoplastea</taxon>
        <taxon>Metakinetoplastina</taxon>
        <taxon>Neobodonida</taxon>
        <taxon>Neobodo</taxon>
    </lineage>
</organism>
<protein>
    <submittedName>
        <fullName evidence="3">Uncharacterized protein</fullName>
    </submittedName>
</protein>
<feature type="compositionally biased region" description="Polar residues" evidence="2">
    <location>
        <begin position="396"/>
        <end position="417"/>
    </location>
</feature>
<feature type="compositionally biased region" description="Low complexity" evidence="2">
    <location>
        <begin position="281"/>
        <end position="290"/>
    </location>
</feature>
<dbReference type="AlphaFoldDB" id="A0A7S1LR91"/>
<feature type="region of interest" description="Disordered" evidence="2">
    <location>
        <begin position="1"/>
        <end position="33"/>
    </location>
</feature>